<proteinExistence type="predicted"/>
<dbReference type="SUPFAM" id="SSF49562">
    <property type="entry name" value="C2 domain (Calcium/lipid-binding domain, CaLB)"/>
    <property type="match status" value="1"/>
</dbReference>
<feature type="compositionally biased region" description="Polar residues" evidence="2">
    <location>
        <begin position="211"/>
        <end position="223"/>
    </location>
</feature>
<dbReference type="PROSITE" id="PS50018">
    <property type="entry name" value="RAS_GTPASE_ACTIV_2"/>
    <property type="match status" value="1"/>
</dbReference>
<evidence type="ECO:0000313" key="7">
    <source>
        <dbReference type="Proteomes" id="UP000018936"/>
    </source>
</evidence>
<dbReference type="PANTHER" id="PTHR10194:SF96">
    <property type="entry name" value="RAS PROTEIN ACTIVATOR LIKE-3"/>
    <property type="match status" value="1"/>
</dbReference>
<feature type="domain" description="PH" evidence="3">
    <location>
        <begin position="315"/>
        <end position="349"/>
    </location>
</feature>
<dbReference type="PANTHER" id="PTHR10194">
    <property type="entry name" value="RAS GTPASE-ACTIVATING PROTEINS"/>
    <property type="match status" value="1"/>
</dbReference>
<evidence type="ECO:0000259" key="4">
    <source>
        <dbReference type="PROSITE" id="PS50004"/>
    </source>
</evidence>
<name>V8NC86_OPHHA</name>
<feature type="region of interest" description="Disordered" evidence="2">
    <location>
        <begin position="63"/>
        <end position="85"/>
    </location>
</feature>
<dbReference type="InterPro" id="IPR011993">
    <property type="entry name" value="PH-like_dom_sf"/>
</dbReference>
<dbReference type="SUPFAM" id="SSF48350">
    <property type="entry name" value="GTPase activation domain, GAP"/>
    <property type="match status" value="1"/>
</dbReference>
<organism evidence="6 7">
    <name type="scientific">Ophiophagus hannah</name>
    <name type="common">King cobra</name>
    <name type="synonym">Naja hannah</name>
    <dbReference type="NCBI Taxonomy" id="8665"/>
    <lineage>
        <taxon>Eukaryota</taxon>
        <taxon>Metazoa</taxon>
        <taxon>Chordata</taxon>
        <taxon>Craniata</taxon>
        <taxon>Vertebrata</taxon>
        <taxon>Euteleostomi</taxon>
        <taxon>Lepidosauria</taxon>
        <taxon>Squamata</taxon>
        <taxon>Bifurcata</taxon>
        <taxon>Unidentata</taxon>
        <taxon>Episquamata</taxon>
        <taxon>Toxicofera</taxon>
        <taxon>Serpentes</taxon>
        <taxon>Colubroidea</taxon>
        <taxon>Elapidae</taxon>
        <taxon>Elapinae</taxon>
        <taxon>Ophiophagus</taxon>
    </lineage>
</organism>
<evidence type="ECO:0000259" key="3">
    <source>
        <dbReference type="PROSITE" id="PS50003"/>
    </source>
</evidence>
<feature type="region of interest" description="Disordered" evidence="2">
    <location>
        <begin position="207"/>
        <end position="228"/>
    </location>
</feature>
<dbReference type="InterPro" id="IPR008936">
    <property type="entry name" value="Rho_GTPase_activation_prot"/>
</dbReference>
<dbReference type="InterPro" id="IPR001936">
    <property type="entry name" value="RasGAP_dom"/>
</dbReference>
<feature type="region of interest" description="Disordered" evidence="2">
    <location>
        <begin position="127"/>
        <end position="183"/>
    </location>
</feature>
<dbReference type="AlphaFoldDB" id="V8NC86"/>
<feature type="compositionally biased region" description="Acidic residues" evidence="2">
    <location>
        <begin position="152"/>
        <end position="166"/>
    </location>
</feature>
<feature type="domain" description="C2" evidence="4">
    <location>
        <begin position="340"/>
        <end position="459"/>
    </location>
</feature>
<dbReference type="Gene3D" id="1.10.506.20">
    <property type="match status" value="1"/>
</dbReference>
<keyword evidence="1" id="KW-0343">GTPase activation</keyword>
<dbReference type="OrthoDB" id="5572587at2759"/>
<keyword evidence="7" id="KW-1185">Reference proteome</keyword>
<dbReference type="GO" id="GO:0005096">
    <property type="term" value="F:GTPase activator activity"/>
    <property type="evidence" value="ECO:0007669"/>
    <property type="project" value="UniProtKB-KW"/>
</dbReference>
<dbReference type="InterPro" id="IPR001849">
    <property type="entry name" value="PH_domain"/>
</dbReference>
<dbReference type="InterPro" id="IPR057606">
    <property type="entry name" value="SynGAP1-like_PH"/>
</dbReference>
<evidence type="ECO:0000313" key="6">
    <source>
        <dbReference type="EMBL" id="ETE59263.1"/>
    </source>
</evidence>
<evidence type="ECO:0000259" key="5">
    <source>
        <dbReference type="PROSITE" id="PS50018"/>
    </source>
</evidence>
<dbReference type="Pfam" id="PF00616">
    <property type="entry name" value="RasGAP"/>
    <property type="match status" value="1"/>
</dbReference>
<feature type="compositionally biased region" description="Basic and acidic residues" evidence="2">
    <location>
        <begin position="141"/>
        <end position="151"/>
    </location>
</feature>
<dbReference type="InterPro" id="IPR035892">
    <property type="entry name" value="C2_domain_sf"/>
</dbReference>
<evidence type="ECO:0000256" key="2">
    <source>
        <dbReference type="SAM" id="MobiDB-lite"/>
    </source>
</evidence>
<dbReference type="Gene3D" id="2.30.29.30">
    <property type="entry name" value="Pleckstrin-homology domain (PH domain)/Phosphotyrosine-binding domain (PTB)"/>
    <property type="match status" value="1"/>
</dbReference>
<accession>V8NC86</accession>
<protein>
    <submittedName>
        <fullName evidence="6">Ras GTPase-activating protein nGAP</fullName>
    </submittedName>
</protein>
<gene>
    <name evidence="6" type="primary">RASAL2</name>
    <name evidence="6" type="ORF">L345_15008</name>
</gene>
<sequence>MVVVVAVMVELGNKSMRMAAQSETDGSTLLKAYLWQTVLPIGEKVPELGPESSRCRRKIQKWKRVQSQPESEVPEPDHDDLPPLVSQDSRVITKRSIFQRAFSLPGRISKAQERSSKLSMRKYLRSMSHWKNQEGPSQTVRETKETSKGDCYDDDDDDDDDDDGDDSVVQSIPSMGPGVPPWDVANVSLQDGRLILWGRDEENLLEKRKQTSSSVSENNSTFQPDKENKFFIGGQAPEKKAFKDASSGTQLGNVKGMLWRRFRDRKGRVHSNTDSSSESVVNNREALPGPALTLDLSNEKDVLIRPLHSSLVEEQHCFEILRAGKHYCFSCSSAAERTHWMENLRQAVQPSMDNCQRMEHRLSLWVYEARHLSPRKHYHCEIQLDGVLYARTTAKQASPIGTLFWGEHFDLKTLPPAVELQVCLVQEEEGLWPKESPISSMSVPLKELAAMHQPLERWYPLGKEKPNMPTLRLRGRYCNFKVLPIVQYKEFAEYLTFHYRELCASLEPSLSARDKEELMSVLVRVLQSTGKAKDFLIDLGVAELDRFDDREALIFRENTLATKAIDEYMKLVGSPYLLATLTCHLSLCSSFPAELSEIFTAWQEACQLRGKVDIGQRLVSASLFLRFLCPAIMSPSLFGLTQKYPDDTTSRTLTLVAKVIQNLANFTTFGEKEAYMSFMNEFLQHNWYTMKSFLSSVSSPGSTIALSAYNDSIDLALELSILHSLLCNIFSTLEQTLSALLFNKRTQEKLQPLPAILQAIQEGTPVPVSILLGPHMEE</sequence>
<dbReference type="Gene3D" id="1.10.506.10">
    <property type="entry name" value="GTPase Activation - p120gap, domain 1"/>
    <property type="match status" value="1"/>
</dbReference>
<dbReference type="SMART" id="SM00233">
    <property type="entry name" value="PH"/>
    <property type="match status" value="1"/>
</dbReference>
<dbReference type="SMART" id="SM00323">
    <property type="entry name" value="RasGAP"/>
    <property type="match status" value="1"/>
</dbReference>
<dbReference type="EMBL" id="AZIM01005717">
    <property type="protein sequence ID" value="ETE59263.1"/>
    <property type="molecule type" value="Genomic_DNA"/>
</dbReference>
<dbReference type="PROSITE" id="PS50004">
    <property type="entry name" value="C2"/>
    <property type="match status" value="1"/>
</dbReference>
<dbReference type="PROSITE" id="PS00509">
    <property type="entry name" value="RAS_GTPASE_ACTIV_1"/>
    <property type="match status" value="1"/>
</dbReference>
<evidence type="ECO:0000256" key="1">
    <source>
        <dbReference type="ARBA" id="ARBA00022468"/>
    </source>
</evidence>
<dbReference type="InterPro" id="IPR000008">
    <property type="entry name" value="C2_dom"/>
</dbReference>
<dbReference type="CDD" id="cd05136">
    <property type="entry name" value="RasGAP_DAB2IP"/>
    <property type="match status" value="1"/>
</dbReference>
<dbReference type="Pfam" id="PF25321">
    <property type="entry name" value="PH_RASGAP"/>
    <property type="match status" value="1"/>
</dbReference>
<comment type="caution">
    <text evidence="6">The sequence shown here is derived from an EMBL/GenBank/DDBJ whole genome shotgun (WGS) entry which is preliminary data.</text>
</comment>
<feature type="non-terminal residue" evidence="6">
    <location>
        <position position="778"/>
    </location>
</feature>
<feature type="domain" description="Ras-GAP" evidence="5">
    <location>
        <begin position="518"/>
        <end position="665"/>
    </location>
</feature>
<dbReference type="PROSITE" id="PS50003">
    <property type="entry name" value="PH_DOMAIN"/>
    <property type="match status" value="1"/>
</dbReference>
<dbReference type="InterPro" id="IPR023152">
    <property type="entry name" value="RasGAP_CS"/>
</dbReference>
<dbReference type="Proteomes" id="UP000018936">
    <property type="component" value="Unassembled WGS sequence"/>
</dbReference>
<dbReference type="SUPFAM" id="SSF50729">
    <property type="entry name" value="PH domain-like"/>
    <property type="match status" value="1"/>
</dbReference>
<reference evidence="6 7" key="1">
    <citation type="journal article" date="2013" name="Proc. Natl. Acad. Sci. U.S.A.">
        <title>The king cobra genome reveals dynamic gene evolution and adaptation in the snake venom system.</title>
        <authorList>
            <person name="Vonk F.J."/>
            <person name="Casewell N.R."/>
            <person name="Henkel C.V."/>
            <person name="Heimberg A.M."/>
            <person name="Jansen H.J."/>
            <person name="McCleary R.J."/>
            <person name="Kerkkamp H.M."/>
            <person name="Vos R.A."/>
            <person name="Guerreiro I."/>
            <person name="Calvete J.J."/>
            <person name="Wuster W."/>
            <person name="Woods A.E."/>
            <person name="Logan J.M."/>
            <person name="Harrison R.A."/>
            <person name="Castoe T.A."/>
            <person name="de Koning A.P."/>
            <person name="Pollock D.D."/>
            <person name="Yandell M."/>
            <person name="Calderon D."/>
            <person name="Renjifo C."/>
            <person name="Currier R.B."/>
            <person name="Salgado D."/>
            <person name="Pla D."/>
            <person name="Sanz L."/>
            <person name="Hyder A.S."/>
            <person name="Ribeiro J.M."/>
            <person name="Arntzen J.W."/>
            <person name="van den Thillart G.E."/>
            <person name="Boetzer M."/>
            <person name="Pirovano W."/>
            <person name="Dirks R.P."/>
            <person name="Spaink H.P."/>
            <person name="Duboule D."/>
            <person name="McGlinn E."/>
            <person name="Kini R.M."/>
            <person name="Richardson M.K."/>
        </authorList>
    </citation>
    <scope>NUCLEOTIDE SEQUENCE</scope>
    <source>
        <tissue evidence="6">Blood</tissue>
    </source>
</reference>
<dbReference type="InterPro" id="IPR039360">
    <property type="entry name" value="Ras_GTPase"/>
</dbReference>